<dbReference type="HOGENOM" id="CLU_101141_3_2_9"/>
<reference evidence="3 4" key="1">
    <citation type="submission" date="2011-02" db="EMBL/GenBank/DDBJ databases">
        <authorList>
            <person name="Muzny D."/>
            <person name="Qin X."/>
            <person name="Deng J."/>
            <person name="Jiang H."/>
            <person name="Liu Y."/>
            <person name="Qu J."/>
            <person name="Song X.-Z."/>
            <person name="Zhang L."/>
            <person name="Thornton R."/>
            <person name="Coyle M."/>
            <person name="Francisco L."/>
            <person name="Jackson L."/>
            <person name="Javaid M."/>
            <person name="Korchina V."/>
            <person name="Kovar C."/>
            <person name="Mata R."/>
            <person name="Mathew T."/>
            <person name="Ngo R."/>
            <person name="Nguyen L."/>
            <person name="Nguyen N."/>
            <person name="Okwuonu G."/>
            <person name="Ongeri F."/>
            <person name="Pham C."/>
            <person name="Simmons D."/>
            <person name="Wilczek-Boney K."/>
            <person name="Hale W."/>
            <person name="Jakkamsetti A."/>
            <person name="Pham P."/>
            <person name="Ruth R."/>
            <person name="San Lucas F."/>
            <person name="Warren J."/>
            <person name="Zhang J."/>
            <person name="Zhao Z."/>
            <person name="Zhou C."/>
            <person name="Zhu D."/>
            <person name="Lee S."/>
            <person name="Bess C."/>
            <person name="Blankenburg K."/>
            <person name="Forbes L."/>
            <person name="Fu Q."/>
            <person name="Gubbala S."/>
            <person name="Hirani K."/>
            <person name="Jayaseelan J.C."/>
            <person name="Lara F."/>
            <person name="Munidasa M."/>
            <person name="Palculict T."/>
            <person name="Patil S."/>
            <person name="Pu L.-L."/>
            <person name="Saada N."/>
            <person name="Tang L."/>
            <person name="Weissenberger G."/>
            <person name="Zhu Y."/>
            <person name="Hemphill L."/>
            <person name="Shang Y."/>
            <person name="Youmans B."/>
            <person name="Ayvaz T."/>
            <person name="Ross M."/>
            <person name="Santibanez J."/>
            <person name="Aqrawi P."/>
            <person name="Gross S."/>
            <person name="Joshi V."/>
            <person name="Fowler G."/>
            <person name="Nazareth L."/>
            <person name="Reid J."/>
            <person name="Worley K."/>
            <person name="Petrosino J."/>
            <person name="Highlander S."/>
            <person name="Gibbs R."/>
        </authorList>
    </citation>
    <scope>NUCLEOTIDE SEQUENCE [LARGE SCALE GENOMIC DNA]</scope>
    <source>
        <strain evidence="3 4">DSM 19965</strain>
    </source>
</reference>
<dbReference type="Gene3D" id="3.10.129.10">
    <property type="entry name" value="Hotdog Thioesterase"/>
    <property type="match status" value="1"/>
</dbReference>
<keyword evidence="2" id="KW-0378">Hydrolase</keyword>
<dbReference type="PIRSF" id="PIRSF003230">
    <property type="entry name" value="YbgC"/>
    <property type="match status" value="1"/>
</dbReference>
<organism evidence="3 4">
    <name type="scientific">Dialister micraerophilus DSM 19965</name>
    <dbReference type="NCBI Taxonomy" id="888062"/>
    <lineage>
        <taxon>Bacteria</taxon>
        <taxon>Bacillati</taxon>
        <taxon>Bacillota</taxon>
        <taxon>Negativicutes</taxon>
        <taxon>Veillonellales</taxon>
        <taxon>Veillonellaceae</taxon>
        <taxon>Dialister</taxon>
    </lineage>
</organism>
<dbReference type="Pfam" id="PF13279">
    <property type="entry name" value="4HBT_2"/>
    <property type="match status" value="1"/>
</dbReference>
<dbReference type="PANTHER" id="PTHR31793:SF27">
    <property type="entry name" value="NOVEL THIOESTERASE SUPERFAMILY DOMAIN AND SAPOSIN A-TYPE DOMAIN CONTAINING PROTEIN (0610012H03RIK)"/>
    <property type="match status" value="1"/>
</dbReference>
<dbReference type="AlphaFoldDB" id="F2BVW5"/>
<comment type="caution">
    <text evidence="3">The sequence shown here is derived from an EMBL/GenBank/DDBJ whole genome shotgun (WGS) entry which is preliminary data.</text>
</comment>
<evidence type="ECO:0000313" key="3">
    <source>
        <dbReference type="EMBL" id="EGF15641.1"/>
    </source>
</evidence>
<dbReference type="NCBIfam" id="TIGR00051">
    <property type="entry name" value="YbgC/FadM family acyl-CoA thioesterase"/>
    <property type="match status" value="1"/>
</dbReference>
<gene>
    <name evidence="3" type="ORF">HMPREF9083_0332</name>
</gene>
<dbReference type="PANTHER" id="PTHR31793">
    <property type="entry name" value="4-HYDROXYBENZOYL-COA THIOESTERASE FAMILY MEMBER"/>
    <property type="match status" value="1"/>
</dbReference>
<dbReference type="SUPFAM" id="SSF54637">
    <property type="entry name" value="Thioesterase/thiol ester dehydrase-isomerase"/>
    <property type="match status" value="1"/>
</dbReference>
<dbReference type="InterPro" id="IPR006684">
    <property type="entry name" value="YbgC/YbaW"/>
</dbReference>
<keyword evidence="4" id="KW-1185">Reference proteome</keyword>
<dbReference type="EMBL" id="AFBB01000006">
    <property type="protein sequence ID" value="EGF15641.1"/>
    <property type="molecule type" value="Genomic_DNA"/>
</dbReference>
<proteinExistence type="inferred from homology"/>
<dbReference type="CDD" id="cd00586">
    <property type="entry name" value="4HBT"/>
    <property type="match status" value="1"/>
</dbReference>
<dbReference type="eggNOG" id="COG0824">
    <property type="taxonomic scope" value="Bacteria"/>
</dbReference>
<comment type="similarity">
    <text evidence="1">Belongs to the 4-hydroxybenzoyl-CoA thioesterase family.</text>
</comment>
<evidence type="ECO:0000313" key="4">
    <source>
        <dbReference type="Proteomes" id="UP000003503"/>
    </source>
</evidence>
<name>F2BVW5_9FIRM</name>
<dbReference type="GO" id="GO:0047617">
    <property type="term" value="F:fatty acyl-CoA hydrolase activity"/>
    <property type="evidence" value="ECO:0007669"/>
    <property type="project" value="TreeGrafter"/>
</dbReference>
<evidence type="ECO:0000256" key="2">
    <source>
        <dbReference type="ARBA" id="ARBA00022801"/>
    </source>
</evidence>
<dbReference type="Proteomes" id="UP000003503">
    <property type="component" value="Unassembled WGS sequence"/>
</dbReference>
<dbReference type="InterPro" id="IPR029069">
    <property type="entry name" value="HotDog_dom_sf"/>
</dbReference>
<dbReference type="InterPro" id="IPR050563">
    <property type="entry name" value="4-hydroxybenzoyl-CoA_TE"/>
</dbReference>
<dbReference type="STRING" id="888062.HMPREF9083_0332"/>
<evidence type="ECO:0000256" key="1">
    <source>
        <dbReference type="ARBA" id="ARBA00005953"/>
    </source>
</evidence>
<sequence>MRRNDMNIIKRRVHFYETDGMKVVHHANYFKWFEEARVEYLRAGGICLNELMKKGIVFPIVEVQARYLKSAKYDDVIIIKTYLKEINRIKLTFYYEVVKEETGEILTTATTKGTYTDINTGKIVRIPQEKIAKLISISKEDRE</sequence>
<accession>F2BVW5</accession>
<protein>
    <submittedName>
        <fullName evidence="3">Thioesterase</fullName>
    </submittedName>
</protein>